<dbReference type="NCBIfam" id="TIGR00629">
    <property type="entry name" value="uvde"/>
    <property type="match status" value="1"/>
</dbReference>
<dbReference type="AlphaFoldDB" id="U2ECZ5"/>
<keyword evidence="8" id="KW-1185">Reference proteome</keyword>
<dbReference type="GO" id="GO:0016787">
    <property type="term" value="F:hydrolase activity"/>
    <property type="evidence" value="ECO:0007669"/>
    <property type="project" value="UniProtKB-KW"/>
</dbReference>
<dbReference type="Gene3D" id="3.20.20.150">
    <property type="entry name" value="Divalent-metal-dependent TIM barrel enzymes"/>
    <property type="match status" value="1"/>
</dbReference>
<evidence type="ECO:0000256" key="4">
    <source>
        <dbReference type="ARBA" id="ARBA00022769"/>
    </source>
</evidence>
<dbReference type="PANTHER" id="PTHR31290:SF5">
    <property type="entry name" value="UV-DAMAGE ENDONUCLEASE"/>
    <property type="match status" value="1"/>
</dbReference>
<evidence type="ECO:0000256" key="2">
    <source>
        <dbReference type="ARBA" id="ARBA00022759"/>
    </source>
</evidence>
<reference evidence="7 8" key="2">
    <citation type="journal article" date="2013" name="PLoS ONE">
        <title>INDIGO - INtegrated Data Warehouse of MIcrobial GenOmes with Examples from the Red Sea Extremophiles.</title>
        <authorList>
            <person name="Alam I."/>
            <person name="Antunes A."/>
            <person name="Kamau A.A."/>
            <person name="Ba Alawi W."/>
            <person name="Kalkatawi M."/>
            <person name="Stingl U."/>
            <person name="Bajic V.B."/>
        </authorList>
    </citation>
    <scope>NUCLEOTIDE SEQUENCE [LARGE SCALE GENOMIC DNA]</scope>
    <source>
        <strain evidence="7 8">SSD-17B</strain>
    </source>
</reference>
<dbReference type="RefSeq" id="WP_008824790.1">
    <property type="nucleotide sequence ID" value="NZ_AFNU02000004.1"/>
</dbReference>
<dbReference type="InterPro" id="IPR018247">
    <property type="entry name" value="EF_Hand_1_Ca_BS"/>
</dbReference>
<keyword evidence="2 7" id="KW-0255">Endonuclease</keyword>
<accession>U2ECZ5</accession>
<keyword evidence="5" id="KW-0378">Hydrolase</keyword>
<organism evidence="7 8">
    <name type="scientific">Haloplasma contractile SSD-17B</name>
    <dbReference type="NCBI Taxonomy" id="1033810"/>
    <lineage>
        <taxon>Bacteria</taxon>
        <taxon>Bacillati</taxon>
        <taxon>Mycoplasmatota</taxon>
        <taxon>Mollicutes</taxon>
        <taxon>Haloplasmatales</taxon>
        <taxon>Haloplasmataceae</taxon>
        <taxon>Haloplasma</taxon>
    </lineage>
</organism>
<keyword evidence="6" id="KW-0234">DNA repair</keyword>
<dbReference type="eggNOG" id="COG4294">
    <property type="taxonomic scope" value="Bacteria"/>
</dbReference>
<dbReference type="InterPro" id="IPR004601">
    <property type="entry name" value="UvdE"/>
</dbReference>
<evidence type="ECO:0000313" key="7">
    <source>
        <dbReference type="EMBL" id="ERJ12631.1"/>
    </source>
</evidence>
<evidence type="ECO:0000313" key="8">
    <source>
        <dbReference type="Proteomes" id="UP000005707"/>
    </source>
</evidence>
<dbReference type="Proteomes" id="UP000005707">
    <property type="component" value="Unassembled WGS sequence"/>
</dbReference>
<keyword evidence="4" id="KW-0228">DNA excision</keyword>
<proteinExistence type="predicted"/>
<dbReference type="PANTHER" id="PTHR31290">
    <property type="entry name" value="UV-DAMAGE ENDONUCLEASE"/>
    <property type="match status" value="1"/>
</dbReference>
<evidence type="ECO:0000256" key="1">
    <source>
        <dbReference type="ARBA" id="ARBA00022722"/>
    </source>
</evidence>
<keyword evidence="1" id="KW-0540">Nuclease</keyword>
<dbReference type="InterPro" id="IPR036237">
    <property type="entry name" value="Xyl_isomerase-like_sf"/>
</dbReference>
<dbReference type="EMBL" id="AFNU02000004">
    <property type="protein sequence ID" value="ERJ12631.1"/>
    <property type="molecule type" value="Genomic_DNA"/>
</dbReference>
<dbReference type="InParanoid" id="U2ECZ5"/>
<dbReference type="Pfam" id="PF03851">
    <property type="entry name" value="UvdE"/>
    <property type="match status" value="1"/>
</dbReference>
<dbReference type="STRING" id="1033810.HLPCO_001632"/>
<dbReference type="GO" id="GO:0009411">
    <property type="term" value="P:response to UV"/>
    <property type="evidence" value="ECO:0007669"/>
    <property type="project" value="InterPro"/>
</dbReference>
<comment type="caution">
    <text evidence="7">The sequence shown here is derived from an EMBL/GenBank/DDBJ whole genome shotgun (WGS) entry which is preliminary data.</text>
</comment>
<dbReference type="FunCoup" id="U2ECZ5">
    <property type="interactions" value="11"/>
</dbReference>
<dbReference type="PROSITE" id="PS00018">
    <property type="entry name" value="EF_HAND_1"/>
    <property type="match status" value="1"/>
</dbReference>
<evidence type="ECO:0000256" key="5">
    <source>
        <dbReference type="ARBA" id="ARBA00022801"/>
    </source>
</evidence>
<dbReference type="SUPFAM" id="SSF51658">
    <property type="entry name" value="Xylose isomerase-like"/>
    <property type="match status" value="1"/>
</dbReference>
<name>U2ECZ5_9MOLU</name>
<evidence type="ECO:0000256" key="3">
    <source>
        <dbReference type="ARBA" id="ARBA00022763"/>
    </source>
</evidence>
<gene>
    <name evidence="7" type="primary">uvsE</name>
    <name evidence="7" type="ORF">HLPCO_001632</name>
</gene>
<keyword evidence="3" id="KW-0227">DNA damage</keyword>
<evidence type="ECO:0000256" key="6">
    <source>
        <dbReference type="ARBA" id="ARBA00023204"/>
    </source>
</evidence>
<dbReference type="GO" id="GO:0006289">
    <property type="term" value="P:nucleotide-excision repair"/>
    <property type="evidence" value="ECO:0007669"/>
    <property type="project" value="InterPro"/>
</dbReference>
<dbReference type="GO" id="GO:0004519">
    <property type="term" value="F:endonuclease activity"/>
    <property type="evidence" value="ECO:0007669"/>
    <property type="project" value="UniProtKB-KW"/>
</dbReference>
<sequence>MKVRFGYVAISKELKGITTSSRVTYTRYNKLTKKEKHDKLIKVTRSNIEALEAVIKHNIKKDIHFYRISSALIPLATHPDVMWRFESYFRNDFKKIGKLIREHKMRVDMHPDQFNVLNSIKNNVVENTIESLNYHHRVLDAMGLQHEKLILHIGGATNGKDSAISRFVDNYNSLPTVLKNRLIIENDDKVYTIKDVIDISKRVSPKIPIVYDFHHDRCNKVTLTRDMIRIIVDSWVNSVEPIKVHISTGREHDNDRSHSDYININDFIDLANLFKPYTDHLDIMIEAKMKDMAMFKLIDDIKENYPELKWQDTTTLIY</sequence>
<dbReference type="OrthoDB" id="9782576at2"/>
<reference evidence="7 8" key="1">
    <citation type="journal article" date="2011" name="J. Bacteriol.">
        <title>Genome sequence of Haloplasma contractile, an unusual contractile bacterium from a deep-sea anoxic brine lake.</title>
        <authorList>
            <person name="Antunes A."/>
            <person name="Alam I."/>
            <person name="El Dorry H."/>
            <person name="Siam R."/>
            <person name="Robertson A."/>
            <person name="Bajic V.B."/>
            <person name="Stingl U."/>
        </authorList>
    </citation>
    <scope>NUCLEOTIDE SEQUENCE [LARGE SCALE GENOMIC DNA]</scope>
    <source>
        <strain evidence="7 8">SSD-17B</strain>
    </source>
</reference>
<protein>
    <submittedName>
        <fullName evidence="7">UV DNA damage endonuclease protein</fullName>
    </submittedName>
</protein>